<dbReference type="EMBL" id="JAPVEB010000011">
    <property type="protein sequence ID" value="KAJ5254689.1"/>
    <property type="molecule type" value="Genomic_DNA"/>
</dbReference>
<evidence type="ECO:0000256" key="1">
    <source>
        <dbReference type="SAM" id="MobiDB-lite"/>
    </source>
</evidence>
<gene>
    <name evidence="2" type="ORF">N7505_011898</name>
</gene>
<reference evidence="2 3" key="1">
    <citation type="journal article" date="2023" name="IMA Fungus">
        <title>Comparative genomic study of the Penicillium genus elucidates a diverse pangenome and 15 lateral gene transfer events.</title>
        <authorList>
            <person name="Petersen C."/>
            <person name="Sorensen T."/>
            <person name="Nielsen M.R."/>
            <person name="Sondergaard T.E."/>
            <person name="Sorensen J.L."/>
            <person name="Fitzpatrick D.A."/>
            <person name="Frisvad J.C."/>
            <person name="Nielsen K.L."/>
        </authorList>
    </citation>
    <scope>NUCLEOTIDE SEQUENCE [LARGE SCALE GENOMIC DNA]</scope>
    <source>
        <strain evidence="2 3">IBT 3361</strain>
    </source>
</reference>
<feature type="region of interest" description="Disordered" evidence="1">
    <location>
        <begin position="1"/>
        <end position="27"/>
    </location>
</feature>
<evidence type="ECO:0000313" key="2">
    <source>
        <dbReference type="EMBL" id="KAJ5254689.1"/>
    </source>
</evidence>
<sequence length="82" mass="8976">MESNERLGIGVAHSVQAPEEGKEWETRTKEARVTVVCLRDAGEPSECGERPILRPVDSDSVAVSVSDSPWEKATREKLVGRA</sequence>
<protein>
    <submittedName>
        <fullName evidence="2">Uncharacterized protein</fullName>
    </submittedName>
</protein>
<name>A0ABQ8W1V2_PENCH</name>
<organism evidence="2 3">
    <name type="scientific">Penicillium chrysogenum</name>
    <name type="common">Penicillium notatum</name>
    <dbReference type="NCBI Taxonomy" id="5076"/>
    <lineage>
        <taxon>Eukaryota</taxon>
        <taxon>Fungi</taxon>
        <taxon>Dikarya</taxon>
        <taxon>Ascomycota</taxon>
        <taxon>Pezizomycotina</taxon>
        <taxon>Eurotiomycetes</taxon>
        <taxon>Eurotiomycetidae</taxon>
        <taxon>Eurotiales</taxon>
        <taxon>Aspergillaceae</taxon>
        <taxon>Penicillium</taxon>
        <taxon>Penicillium chrysogenum species complex</taxon>
    </lineage>
</organism>
<evidence type="ECO:0000313" key="3">
    <source>
        <dbReference type="Proteomes" id="UP001220256"/>
    </source>
</evidence>
<keyword evidence="3" id="KW-1185">Reference proteome</keyword>
<proteinExistence type="predicted"/>
<dbReference type="Proteomes" id="UP001220256">
    <property type="component" value="Unassembled WGS sequence"/>
</dbReference>
<comment type="caution">
    <text evidence="2">The sequence shown here is derived from an EMBL/GenBank/DDBJ whole genome shotgun (WGS) entry which is preliminary data.</text>
</comment>
<accession>A0ABQ8W1V2</accession>